<dbReference type="OrthoDB" id="10429397at2759"/>
<accession>A0A2S4PVD5</accession>
<sequence>MMMHSAVISLRPLFLKHQKTLQKKNSWATVTCNGHKKSRLAITVIIARTKKFSEINPDDRLFVRLPLDNEWRNPSPAGLREVIVEQLVVFPALIRLIKPVRTGFVISPCSSGAREALFRTIFGLRDTGAKLEPASNWVPLVGPTVPKFIRTIQGQTKVTKEILASEIERVTSIRPTSVRYYGTSNAEAPHRTWMAYFDKSPRPSFRVFDESGRVILFKNKEGN</sequence>
<keyword evidence="2" id="KW-1185">Reference proteome</keyword>
<evidence type="ECO:0000313" key="1">
    <source>
        <dbReference type="EMBL" id="POS85985.1"/>
    </source>
</evidence>
<comment type="caution">
    <text evidence="1">The sequence shown here is derived from an EMBL/GenBank/DDBJ whole genome shotgun (WGS) entry which is preliminary data.</text>
</comment>
<dbReference type="AlphaFoldDB" id="A0A2S4PVD5"/>
<protein>
    <submittedName>
        <fullName evidence="1">Uncharacterized protein</fullName>
    </submittedName>
</protein>
<dbReference type="STRING" id="225359.A0A2S4PVD5"/>
<organism evidence="1 2">
    <name type="scientific">Erysiphe pulchra</name>
    <dbReference type="NCBI Taxonomy" id="225359"/>
    <lineage>
        <taxon>Eukaryota</taxon>
        <taxon>Fungi</taxon>
        <taxon>Dikarya</taxon>
        <taxon>Ascomycota</taxon>
        <taxon>Pezizomycotina</taxon>
        <taxon>Leotiomycetes</taxon>
        <taxon>Erysiphales</taxon>
        <taxon>Erysiphaceae</taxon>
        <taxon>Erysiphe</taxon>
    </lineage>
</organism>
<dbReference type="EMBL" id="PEDP01000438">
    <property type="protein sequence ID" value="POS85985.1"/>
    <property type="molecule type" value="Genomic_DNA"/>
</dbReference>
<gene>
    <name evidence="1" type="ORF">EPUL_004167</name>
</gene>
<evidence type="ECO:0000313" key="2">
    <source>
        <dbReference type="Proteomes" id="UP000237438"/>
    </source>
</evidence>
<reference evidence="1 2" key="1">
    <citation type="submission" date="2017-10" db="EMBL/GenBank/DDBJ databases">
        <title>Development of genomic resources for the powdery mildew, Erysiphe pulchra.</title>
        <authorList>
            <person name="Wadl P.A."/>
            <person name="Mack B.M."/>
            <person name="Moore G."/>
            <person name="Beltz S.B."/>
        </authorList>
    </citation>
    <scope>NUCLEOTIDE SEQUENCE [LARGE SCALE GENOMIC DNA]</scope>
    <source>
        <strain evidence="1">Cflorida</strain>
    </source>
</reference>
<dbReference type="Proteomes" id="UP000237438">
    <property type="component" value="Unassembled WGS sequence"/>
</dbReference>
<name>A0A2S4PVD5_9PEZI</name>
<proteinExistence type="predicted"/>